<protein>
    <submittedName>
        <fullName evidence="1">Uncharacterized conserved protein, contains Mth938-like domain</fullName>
    </submittedName>
</protein>
<dbReference type="CDD" id="cd00248">
    <property type="entry name" value="Mth938-like"/>
    <property type="match status" value="1"/>
</dbReference>
<name>A0A1G8RVD2_9RHOB</name>
<evidence type="ECO:0000313" key="1">
    <source>
        <dbReference type="EMBL" id="SDJ20938.1"/>
    </source>
</evidence>
<dbReference type="EMBL" id="FNEB01000010">
    <property type="protein sequence ID" value="SDJ20938.1"/>
    <property type="molecule type" value="Genomic_DNA"/>
</dbReference>
<dbReference type="STRING" id="490829.SAMN05421850_11024"/>
<dbReference type="Pfam" id="PF04430">
    <property type="entry name" value="DUF498"/>
    <property type="match status" value="1"/>
</dbReference>
<accession>A0A1G8RVD2</accession>
<dbReference type="Proteomes" id="UP000199340">
    <property type="component" value="Unassembled WGS sequence"/>
</dbReference>
<sequence length="117" mass="12337">MEMHEIRYDSAVPVEGYGPGFFRIDGRVIKGAMIATSERAQGWAGLDDPSPLEALAGQVDVVFLGMGGDIAHAPAALRARLEDLGLGVEVMSSPAACRTYNVLLSEGRRVALAALPV</sequence>
<evidence type="ECO:0000313" key="2">
    <source>
        <dbReference type="Proteomes" id="UP000199340"/>
    </source>
</evidence>
<dbReference type="InterPro" id="IPR007523">
    <property type="entry name" value="NDUFAF3/AAMDC"/>
</dbReference>
<dbReference type="AlphaFoldDB" id="A0A1G8RVD2"/>
<dbReference type="Gene3D" id="3.40.1230.10">
    <property type="entry name" value="MTH938-like"/>
    <property type="match status" value="1"/>
</dbReference>
<reference evidence="1 2" key="1">
    <citation type="submission" date="2016-10" db="EMBL/GenBank/DDBJ databases">
        <authorList>
            <person name="de Groot N.N."/>
        </authorList>
    </citation>
    <scope>NUCLEOTIDE SEQUENCE [LARGE SCALE GENOMIC DNA]</scope>
    <source>
        <strain evidence="1 2">DSM 28010</strain>
    </source>
</reference>
<dbReference type="RefSeq" id="WP_090029902.1">
    <property type="nucleotide sequence ID" value="NZ_FNEB01000010.1"/>
</dbReference>
<keyword evidence="2" id="KW-1185">Reference proteome</keyword>
<gene>
    <name evidence="1" type="ORF">SAMN05421850_11024</name>
</gene>
<dbReference type="OrthoDB" id="7351393at2"/>
<organism evidence="1 2">
    <name type="scientific">Lutimaribacter saemankumensis</name>
    <dbReference type="NCBI Taxonomy" id="490829"/>
    <lineage>
        <taxon>Bacteria</taxon>
        <taxon>Pseudomonadati</taxon>
        <taxon>Pseudomonadota</taxon>
        <taxon>Alphaproteobacteria</taxon>
        <taxon>Rhodobacterales</taxon>
        <taxon>Roseobacteraceae</taxon>
        <taxon>Lutimaribacter</taxon>
    </lineage>
</organism>
<dbReference type="InterPro" id="IPR036748">
    <property type="entry name" value="MTH938-like_sf"/>
</dbReference>
<dbReference type="SUPFAM" id="SSF64076">
    <property type="entry name" value="MTH938-like"/>
    <property type="match status" value="1"/>
</dbReference>
<dbReference type="PANTHER" id="PTHR21192">
    <property type="entry name" value="NUCLEAR PROTEIN E3-3"/>
    <property type="match status" value="1"/>
</dbReference>
<dbReference type="PANTHER" id="PTHR21192:SF2">
    <property type="entry name" value="NADH DEHYDROGENASE [UBIQUINONE] 1 ALPHA SUBCOMPLEX ASSEMBLY FACTOR 3"/>
    <property type="match status" value="1"/>
</dbReference>
<proteinExistence type="predicted"/>